<dbReference type="GeneID" id="25901713"/>
<gene>
    <name evidence="1" type="ORF">SARC_01209</name>
</gene>
<sequence length="58" mass="6183">TATFQAQYVAEYTSRRVKSYTAPPTPLPATVHEAPSNSSAHTNPFCPSIHCSGDGDCN</sequence>
<dbReference type="RefSeq" id="XP_014160531.1">
    <property type="nucleotide sequence ID" value="XM_014305056.1"/>
</dbReference>
<dbReference type="EMBL" id="KQ241643">
    <property type="protein sequence ID" value="KNC86629.1"/>
    <property type="molecule type" value="Genomic_DNA"/>
</dbReference>
<organism evidence="1 2">
    <name type="scientific">Sphaeroforma arctica JP610</name>
    <dbReference type="NCBI Taxonomy" id="667725"/>
    <lineage>
        <taxon>Eukaryota</taxon>
        <taxon>Ichthyosporea</taxon>
        <taxon>Ichthyophonida</taxon>
        <taxon>Sphaeroforma</taxon>
    </lineage>
</organism>
<evidence type="ECO:0000313" key="1">
    <source>
        <dbReference type="EMBL" id="KNC86629.1"/>
    </source>
</evidence>
<dbReference type="AlphaFoldDB" id="A0A0L0GCK2"/>
<proteinExistence type="predicted"/>
<accession>A0A0L0GCK2</accession>
<protein>
    <submittedName>
        <fullName evidence="1">Uncharacterized protein</fullName>
    </submittedName>
</protein>
<name>A0A0L0GCK2_9EUKA</name>
<reference evidence="1 2" key="1">
    <citation type="submission" date="2011-02" db="EMBL/GenBank/DDBJ databases">
        <title>The Genome Sequence of Sphaeroforma arctica JP610.</title>
        <authorList>
            <consortium name="The Broad Institute Genome Sequencing Platform"/>
            <person name="Russ C."/>
            <person name="Cuomo C."/>
            <person name="Young S.K."/>
            <person name="Zeng Q."/>
            <person name="Gargeya S."/>
            <person name="Alvarado L."/>
            <person name="Berlin A."/>
            <person name="Chapman S.B."/>
            <person name="Chen Z."/>
            <person name="Freedman E."/>
            <person name="Gellesch M."/>
            <person name="Goldberg J."/>
            <person name="Griggs A."/>
            <person name="Gujja S."/>
            <person name="Heilman E."/>
            <person name="Heiman D."/>
            <person name="Howarth C."/>
            <person name="Mehta T."/>
            <person name="Neiman D."/>
            <person name="Pearson M."/>
            <person name="Roberts A."/>
            <person name="Saif S."/>
            <person name="Shea T."/>
            <person name="Shenoy N."/>
            <person name="Sisk P."/>
            <person name="Stolte C."/>
            <person name="Sykes S."/>
            <person name="White J."/>
            <person name="Yandava C."/>
            <person name="Burger G."/>
            <person name="Gray M.W."/>
            <person name="Holland P.W.H."/>
            <person name="King N."/>
            <person name="Lang F.B.F."/>
            <person name="Roger A.J."/>
            <person name="Ruiz-Trillo I."/>
            <person name="Haas B."/>
            <person name="Nusbaum C."/>
            <person name="Birren B."/>
        </authorList>
    </citation>
    <scope>NUCLEOTIDE SEQUENCE [LARGE SCALE GENOMIC DNA]</scope>
    <source>
        <strain evidence="1 2">JP610</strain>
    </source>
</reference>
<evidence type="ECO:0000313" key="2">
    <source>
        <dbReference type="Proteomes" id="UP000054560"/>
    </source>
</evidence>
<feature type="non-terminal residue" evidence="1">
    <location>
        <position position="1"/>
    </location>
</feature>
<keyword evidence="2" id="KW-1185">Reference proteome</keyword>
<dbReference type="Proteomes" id="UP000054560">
    <property type="component" value="Unassembled WGS sequence"/>
</dbReference>